<dbReference type="AlphaFoldDB" id="A0A0A9BW99"/>
<proteinExistence type="predicted"/>
<reference evidence="1" key="1">
    <citation type="submission" date="2014-09" db="EMBL/GenBank/DDBJ databases">
        <authorList>
            <person name="Magalhaes I.L.F."/>
            <person name="Oliveira U."/>
            <person name="Santos F.R."/>
            <person name="Vidigal T.H.D.A."/>
            <person name="Brescovit A.D."/>
            <person name="Santos A.J."/>
        </authorList>
    </citation>
    <scope>NUCLEOTIDE SEQUENCE</scope>
    <source>
        <tissue evidence="1">Shoot tissue taken approximately 20 cm above the soil surface</tissue>
    </source>
</reference>
<organism evidence="1">
    <name type="scientific">Arundo donax</name>
    <name type="common">Giant reed</name>
    <name type="synonym">Donax arundinaceus</name>
    <dbReference type="NCBI Taxonomy" id="35708"/>
    <lineage>
        <taxon>Eukaryota</taxon>
        <taxon>Viridiplantae</taxon>
        <taxon>Streptophyta</taxon>
        <taxon>Embryophyta</taxon>
        <taxon>Tracheophyta</taxon>
        <taxon>Spermatophyta</taxon>
        <taxon>Magnoliopsida</taxon>
        <taxon>Liliopsida</taxon>
        <taxon>Poales</taxon>
        <taxon>Poaceae</taxon>
        <taxon>PACMAD clade</taxon>
        <taxon>Arundinoideae</taxon>
        <taxon>Arundineae</taxon>
        <taxon>Arundo</taxon>
    </lineage>
</organism>
<accession>A0A0A9BW99</accession>
<dbReference type="EMBL" id="GBRH01234368">
    <property type="protein sequence ID" value="JAD63527.1"/>
    <property type="molecule type" value="Transcribed_RNA"/>
</dbReference>
<name>A0A0A9BW99_ARUDO</name>
<evidence type="ECO:0000313" key="1">
    <source>
        <dbReference type="EMBL" id="JAD63527.1"/>
    </source>
</evidence>
<dbReference type="PANTHER" id="PTHR35290">
    <property type="entry name" value="PROTEIN CASPARIAN STRIP INTEGRITY FACTOR 1-RELATED"/>
    <property type="match status" value="1"/>
</dbReference>
<reference evidence="1" key="2">
    <citation type="journal article" date="2015" name="Data Brief">
        <title>Shoot transcriptome of the giant reed, Arundo donax.</title>
        <authorList>
            <person name="Barrero R.A."/>
            <person name="Guerrero F.D."/>
            <person name="Moolhuijzen P."/>
            <person name="Goolsby J.A."/>
            <person name="Tidwell J."/>
            <person name="Bellgard S.E."/>
            <person name="Bellgard M.I."/>
        </authorList>
    </citation>
    <scope>NUCLEOTIDE SEQUENCE</scope>
    <source>
        <tissue evidence="1">Shoot tissue taken approximately 20 cm above the soil surface</tissue>
    </source>
</reference>
<sequence length="54" mass="6329">MDQNDLRQHREAMAEEKEAVPLVRARMLKVNMNDYGSYDPSPSMEKPHFKLIPN</sequence>
<dbReference type="PANTHER" id="PTHR35290:SF2">
    <property type="entry name" value="PROTEIN CASPARIAN STRIP INTEGRITY FACTOR 1"/>
    <property type="match status" value="1"/>
</dbReference>
<protein>
    <submittedName>
        <fullName evidence="1">Uncharacterized protein</fullName>
    </submittedName>
</protein>
<dbReference type="InterPro" id="IPR038974">
    <property type="entry name" value="CIF1/2"/>
</dbReference>